<dbReference type="SFLD" id="SFLDG00358">
    <property type="entry name" value="Main_(cytGST)"/>
    <property type="match status" value="1"/>
</dbReference>
<dbReference type="GO" id="GO:0005829">
    <property type="term" value="C:cytosol"/>
    <property type="evidence" value="ECO:0007669"/>
    <property type="project" value="UniProtKB-SubCell"/>
</dbReference>
<dbReference type="AlphaFoldDB" id="A0A811MWH6"/>
<proteinExistence type="inferred from homology"/>
<comment type="similarity">
    <text evidence="2">Belongs to the GST superfamily. Tau family.</text>
</comment>
<dbReference type="EMBL" id="CAJGYO010000002">
    <property type="protein sequence ID" value="CAD6211732.1"/>
    <property type="molecule type" value="Genomic_DNA"/>
</dbReference>
<dbReference type="InterPro" id="IPR004045">
    <property type="entry name" value="Glutathione_S-Trfase_N"/>
</dbReference>
<dbReference type="InterPro" id="IPR036282">
    <property type="entry name" value="Glutathione-S-Trfase_C_sf"/>
</dbReference>
<dbReference type="OrthoDB" id="4951845at2759"/>
<dbReference type="InterPro" id="IPR045073">
    <property type="entry name" value="Omega/Tau-like"/>
</dbReference>
<dbReference type="InterPro" id="IPR010987">
    <property type="entry name" value="Glutathione-S-Trfase_C-like"/>
</dbReference>
<dbReference type="SUPFAM" id="SSF52833">
    <property type="entry name" value="Thioredoxin-like"/>
    <property type="match status" value="1"/>
</dbReference>
<organism evidence="7 8">
    <name type="scientific">Miscanthus lutarioriparius</name>
    <dbReference type="NCBI Taxonomy" id="422564"/>
    <lineage>
        <taxon>Eukaryota</taxon>
        <taxon>Viridiplantae</taxon>
        <taxon>Streptophyta</taxon>
        <taxon>Embryophyta</taxon>
        <taxon>Tracheophyta</taxon>
        <taxon>Spermatophyta</taxon>
        <taxon>Magnoliopsida</taxon>
        <taxon>Liliopsida</taxon>
        <taxon>Poales</taxon>
        <taxon>Poaceae</taxon>
        <taxon>PACMAD clade</taxon>
        <taxon>Panicoideae</taxon>
        <taxon>Andropogonodae</taxon>
        <taxon>Andropogoneae</taxon>
        <taxon>Saccharinae</taxon>
        <taxon>Miscanthus</taxon>
    </lineage>
</organism>
<dbReference type="SUPFAM" id="SSF47616">
    <property type="entry name" value="GST C-terminal domain-like"/>
    <property type="match status" value="1"/>
</dbReference>
<evidence type="ECO:0000256" key="3">
    <source>
        <dbReference type="ARBA" id="ARBA00047960"/>
    </source>
</evidence>
<comment type="catalytic activity">
    <reaction evidence="3 4">
        <text>RX + glutathione = an S-substituted glutathione + a halide anion + H(+)</text>
        <dbReference type="Rhea" id="RHEA:16437"/>
        <dbReference type="ChEBI" id="CHEBI:15378"/>
        <dbReference type="ChEBI" id="CHEBI:16042"/>
        <dbReference type="ChEBI" id="CHEBI:17792"/>
        <dbReference type="ChEBI" id="CHEBI:57925"/>
        <dbReference type="ChEBI" id="CHEBI:90779"/>
        <dbReference type="EC" id="2.5.1.18"/>
    </reaction>
</comment>
<dbReference type="PROSITE" id="PS50404">
    <property type="entry name" value="GST_NTER"/>
    <property type="match status" value="1"/>
</dbReference>
<dbReference type="InterPro" id="IPR045074">
    <property type="entry name" value="GST_C_Tau"/>
</dbReference>
<comment type="subcellular location">
    <subcellularLocation>
        <location evidence="4">Cytoplasm</location>
        <location evidence="4">Cytosol</location>
    </subcellularLocation>
</comment>
<dbReference type="Pfam" id="PF02798">
    <property type="entry name" value="GST_N"/>
    <property type="match status" value="1"/>
</dbReference>
<feature type="domain" description="GST C-terminal" evidence="6">
    <location>
        <begin position="98"/>
        <end position="235"/>
    </location>
</feature>
<protein>
    <recommendedName>
        <fullName evidence="4">Glutathione S-transferase</fullName>
        <ecNumber evidence="4">2.5.1.18</ecNumber>
    </recommendedName>
</protein>
<comment type="caution">
    <text evidence="7">The sequence shown here is derived from an EMBL/GenBank/DDBJ whole genome shotgun (WGS) entry which is preliminary data.</text>
</comment>
<dbReference type="PROSITE" id="PS50405">
    <property type="entry name" value="GST_CTER"/>
    <property type="match status" value="1"/>
</dbReference>
<accession>A0A811MWH6</accession>
<dbReference type="GO" id="GO:0006749">
    <property type="term" value="P:glutathione metabolic process"/>
    <property type="evidence" value="ECO:0007669"/>
    <property type="project" value="InterPro"/>
</dbReference>
<comment type="function">
    <text evidence="4">Is involved in the conjugation of reduced glutathione to a wide number of exogenous and endogenous hydrophobic electrophiles.</text>
</comment>
<dbReference type="CDD" id="cd03058">
    <property type="entry name" value="GST_N_Tau"/>
    <property type="match status" value="1"/>
</dbReference>
<gene>
    <name evidence="7" type="ORF">NCGR_LOCUS7672</name>
</gene>
<keyword evidence="8" id="KW-1185">Reference proteome</keyword>
<evidence type="ECO:0000259" key="6">
    <source>
        <dbReference type="PROSITE" id="PS50405"/>
    </source>
</evidence>
<feature type="domain" description="GST N-terminal" evidence="5">
    <location>
        <begin position="12"/>
        <end position="91"/>
    </location>
</feature>
<dbReference type="Gene3D" id="3.40.30.10">
    <property type="entry name" value="Glutaredoxin"/>
    <property type="match status" value="1"/>
</dbReference>
<reference evidence="7" key="1">
    <citation type="submission" date="2020-10" db="EMBL/GenBank/DDBJ databases">
        <authorList>
            <person name="Han B."/>
            <person name="Lu T."/>
            <person name="Zhao Q."/>
            <person name="Huang X."/>
            <person name="Zhao Y."/>
        </authorList>
    </citation>
    <scope>NUCLEOTIDE SEQUENCE</scope>
</reference>
<evidence type="ECO:0000313" key="7">
    <source>
        <dbReference type="EMBL" id="CAD6211732.1"/>
    </source>
</evidence>
<dbReference type="GO" id="GO:0004364">
    <property type="term" value="F:glutathione transferase activity"/>
    <property type="evidence" value="ECO:0007669"/>
    <property type="project" value="UniProtKB-UniRule"/>
</dbReference>
<evidence type="ECO:0000259" key="5">
    <source>
        <dbReference type="PROSITE" id="PS50404"/>
    </source>
</evidence>
<evidence type="ECO:0000256" key="2">
    <source>
        <dbReference type="ARBA" id="ARBA00025743"/>
    </source>
</evidence>
<dbReference type="SFLD" id="SFLDS00019">
    <property type="entry name" value="Glutathione_Transferase_(cytos"/>
    <property type="match status" value="1"/>
</dbReference>
<dbReference type="PANTHER" id="PTHR11260:SF792">
    <property type="entry name" value="GLUTATHIONE S-TRANSFERASE"/>
    <property type="match status" value="1"/>
</dbReference>
<dbReference type="InterPro" id="IPR040079">
    <property type="entry name" value="Glutathione_S-Trfase"/>
</dbReference>
<evidence type="ECO:0000256" key="4">
    <source>
        <dbReference type="RuleBase" id="RU369102"/>
    </source>
</evidence>
<dbReference type="Proteomes" id="UP000604825">
    <property type="component" value="Unassembled WGS sequence"/>
</dbReference>
<dbReference type="PANTHER" id="PTHR11260">
    <property type="entry name" value="GLUTATHIONE S-TRANSFERASE, GST, SUPERFAMILY, GST DOMAIN CONTAINING"/>
    <property type="match status" value="1"/>
</dbReference>
<dbReference type="Gene3D" id="1.20.1050.10">
    <property type="match status" value="1"/>
</dbReference>
<evidence type="ECO:0000256" key="1">
    <source>
        <dbReference type="ARBA" id="ARBA00022679"/>
    </source>
</evidence>
<dbReference type="InterPro" id="IPR036249">
    <property type="entry name" value="Thioredoxin-like_sf"/>
</dbReference>
<evidence type="ECO:0000313" key="8">
    <source>
        <dbReference type="Proteomes" id="UP000604825"/>
    </source>
</evidence>
<keyword evidence="4" id="KW-0963">Cytoplasm</keyword>
<sequence>MAGAGGGGGGGDELKLLGSLASPFALRVKLALSFKGLSYEYIAEDLQSKSNLLLSSNPVHKKVPVLIHNGKPICESQIIVQYIEEAFKSTGPSLLPADPYERAIARFWAAYVDDKLLASWLQLTRAKTPEERTEGLKQTLVAAENLEAAFKEISEGKPFFGGDSVGYLEVTLGGLVAWVHAAKKLDGTSLFDGARTPLLNAWVERLGALEAAKAVLPDVDRLVEFAKRWQPQATATAASNN</sequence>
<dbReference type="EC" id="2.5.1.18" evidence="4"/>
<name>A0A811MWH6_9POAL</name>
<dbReference type="CDD" id="cd03185">
    <property type="entry name" value="GST_C_Tau"/>
    <property type="match status" value="1"/>
</dbReference>
<dbReference type="FunFam" id="3.40.30.10:FF:000044">
    <property type="entry name" value="Glutathione S-transferase GSTU6"/>
    <property type="match status" value="1"/>
</dbReference>
<keyword evidence="1 4" id="KW-0808">Transferase</keyword>
<dbReference type="FunFam" id="1.20.1050.10:FF:000023">
    <property type="entry name" value="Probable glutathione S-transferase GSTU6"/>
    <property type="match status" value="1"/>
</dbReference>
<dbReference type="SFLD" id="SFLDG01152">
    <property type="entry name" value="Main.3:_Omega-_and_Tau-like"/>
    <property type="match status" value="1"/>
</dbReference>